<dbReference type="STRING" id="1445510.YC6258_03226"/>
<reference evidence="5 6" key="1">
    <citation type="submission" date="2014-01" db="EMBL/GenBank/DDBJ databases">
        <title>Full genme sequencing of cellulolytic bacterium Gynuella sunshinyii YC6258T gen. nov., sp. nov.</title>
        <authorList>
            <person name="Khan H."/>
            <person name="Chung E.J."/>
            <person name="Chung Y.R."/>
        </authorList>
    </citation>
    <scope>NUCLEOTIDE SEQUENCE [LARGE SCALE GENOMIC DNA]</scope>
    <source>
        <strain evidence="5 6">YC6258</strain>
    </source>
</reference>
<evidence type="ECO:0000313" key="6">
    <source>
        <dbReference type="Proteomes" id="UP000032266"/>
    </source>
</evidence>
<organism evidence="5 6">
    <name type="scientific">Gynuella sunshinyii YC6258</name>
    <dbReference type="NCBI Taxonomy" id="1445510"/>
    <lineage>
        <taxon>Bacteria</taxon>
        <taxon>Pseudomonadati</taxon>
        <taxon>Pseudomonadota</taxon>
        <taxon>Gammaproteobacteria</taxon>
        <taxon>Oceanospirillales</taxon>
        <taxon>Saccharospirillaceae</taxon>
        <taxon>Gynuella</taxon>
    </lineage>
</organism>
<dbReference type="InterPro" id="IPR005872">
    <property type="entry name" value="SUI1_arc_bac"/>
</dbReference>
<dbReference type="PANTHER" id="PTHR12789">
    <property type="entry name" value="DENSITY-REGULATED PROTEIN HOMOLOG"/>
    <property type="match status" value="1"/>
</dbReference>
<dbReference type="GO" id="GO:0006417">
    <property type="term" value="P:regulation of translation"/>
    <property type="evidence" value="ECO:0007669"/>
    <property type="project" value="UniProtKB-KW"/>
</dbReference>
<keyword evidence="3" id="KW-0648">Protein biosynthesis</keyword>
<dbReference type="InterPro" id="IPR001950">
    <property type="entry name" value="SUI1"/>
</dbReference>
<accession>A0A0C5VKS7</accession>
<dbReference type="SUPFAM" id="SSF55159">
    <property type="entry name" value="eIF1-like"/>
    <property type="match status" value="1"/>
</dbReference>
<dbReference type="EMBL" id="CP007142">
    <property type="protein sequence ID" value="AJQ95262.1"/>
    <property type="molecule type" value="Genomic_DNA"/>
</dbReference>
<dbReference type="GO" id="GO:0001731">
    <property type="term" value="P:formation of translation preinitiation complex"/>
    <property type="evidence" value="ECO:0007669"/>
    <property type="project" value="TreeGrafter"/>
</dbReference>
<keyword evidence="2" id="KW-0810">Translation regulation</keyword>
<name>A0A0C5VKS7_9GAMM</name>
<dbReference type="InterPro" id="IPR050318">
    <property type="entry name" value="DENR/SUI1_TIF"/>
</dbReference>
<dbReference type="GO" id="GO:0003743">
    <property type="term" value="F:translation initiation factor activity"/>
    <property type="evidence" value="ECO:0007669"/>
    <property type="project" value="UniProtKB-KW"/>
</dbReference>
<dbReference type="GO" id="GO:0003729">
    <property type="term" value="F:mRNA binding"/>
    <property type="evidence" value="ECO:0007669"/>
    <property type="project" value="TreeGrafter"/>
</dbReference>
<feature type="domain" description="SUI1" evidence="4">
    <location>
        <begin position="32"/>
        <end position="93"/>
    </location>
</feature>
<dbReference type="KEGG" id="gsn:YC6258_03226"/>
<protein>
    <submittedName>
        <fullName evidence="5">Translation initiation factor 1 (EIF-1/SUI1)-related protein</fullName>
    </submittedName>
</protein>
<dbReference type="InterPro" id="IPR036877">
    <property type="entry name" value="SUI1_dom_sf"/>
</dbReference>
<evidence type="ECO:0000313" key="5">
    <source>
        <dbReference type="EMBL" id="AJQ95262.1"/>
    </source>
</evidence>
<dbReference type="Gene3D" id="3.30.780.10">
    <property type="entry name" value="SUI1-like domain"/>
    <property type="match status" value="1"/>
</dbReference>
<evidence type="ECO:0000256" key="1">
    <source>
        <dbReference type="ARBA" id="ARBA00005422"/>
    </source>
</evidence>
<keyword evidence="6" id="KW-1185">Reference proteome</keyword>
<dbReference type="AlphaFoldDB" id="A0A0C5VKS7"/>
<dbReference type="Pfam" id="PF01253">
    <property type="entry name" value="SUI1"/>
    <property type="match status" value="1"/>
</dbReference>
<evidence type="ECO:0000259" key="4">
    <source>
        <dbReference type="PROSITE" id="PS50296"/>
    </source>
</evidence>
<keyword evidence="5" id="KW-0396">Initiation factor</keyword>
<dbReference type="PATRIC" id="fig|1445510.3.peg.3190"/>
<proteinExistence type="inferred from homology"/>
<evidence type="ECO:0000256" key="3">
    <source>
        <dbReference type="ARBA" id="ARBA00022917"/>
    </source>
</evidence>
<dbReference type="Proteomes" id="UP000032266">
    <property type="component" value="Chromosome"/>
</dbReference>
<dbReference type="GO" id="GO:0002188">
    <property type="term" value="P:translation reinitiation"/>
    <property type="evidence" value="ECO:0007669"/>
    <property type="project" value="TreeGrafter"/>
</dbReference>
<dbReference type="PIRSF" id="PIRSF037511">
    <property type="entry name" value="Transl_init_SUI1_pro"/>
    <property type="match status" value="1"/>
</dbReference>
<sequence>MCPVCEHALDQCICGTEDEILGSGNVRIWLETKGRNGKGVTVVKELPLTHSELEKLAKELKKSCGTGGAVKGVNIEIQGDQRQKLLAELTKRGFSVKLAGG</sequence>
<gene>
    <name evidence="5" type="ORF">YC6258_03226</name>
</gene>
<dbReference type="PROSITE" id="PS50296">
    <property type="entry name" value="SUI1"/>
    <property type="match status" value="1"/>
</dbReference>
<dbReference type="PANTHER" id="PTHR12789:SF0">
    <property type="entry name" value="DENSITY-REGULATED PROTEIN"/>
    <property type="match status" value="1"/>
</dbReference>
<dbReference type="HOGENOM" id="CLU_082805_4_0_6"/>
<evidence type="ECO:0000256" key="2">
    <source>
        <dbReference type="ARBA" id="ARBA00022845"/>
    </source>
</evidence>
<dbReference type="CDD" id="cd11567">
    <property type="entry name" value="YciH_like"/>
    <property type="match status" value="1"/>
</dbReference>
<comment type="similarity">
    <text evidence="1">Belongs to the SUI1 family.</text>
</comment>